<organism evidence="1 2">
    <name type="scientific">Methylobacillus flagellatus (strain ATCC 51484 / DSM 6875 / VKM B-1610 / KT)</name>
    <dbReference type="NCBI Taxonomy" id="265072"/>
    <lineage>
        <taxon>Bacteria</taxon>
        <taxon>Pseudomonadati</taxon>
        <taxon>Pseudomonadota</taxon>
        <taxon>Betaproteobacteria</taxon>
        <taxon>Nitrosomonadales</taxon>
        <taxon>Methylophilaceae</taxon>
        <taxon>Methylobacillus</taxon>
    </lineage>
</organism>
<dbReference type="HOGENOM" id="CLU_085035_0_0_4"/>
<dbReference type="STRING" id="265072.Mfla_2418"/>
<dbReference type="eggNOG" id="ENOG5031HF3">
    <property type="taxonomic scope" value="Bacteria"/>
</dbReference>
<dbReference type="OrthoDB" id="9178860at2"/>
<keyword evidence="2" id="KW-1185">Reference proteome</keyword>
<dbReference type="AlphaFoldDB" id="Q1GYK4"/>
<dbReference type="KEGG" id="mfa:Mfla_2418"/>
<dbReference type="EMBL" id="CP000284">
    <property type="protein sequence ID" value="ABE50683.1"/>
    <property type="molecule type" value="Genomic_DNA"/>
</dbReference>
<accession>Q1GYK4</accession>
<gene>
    <name evidence="1" type="ordered locus">Mfla_2418</name>
</gene>
<name>Q1GYK4_METFK</name>
<dbReference type="Proteomes" id="UP000002440">
    <property type="component" value="Chromosome"/>
</dbReference>
<protein>
    <submittedName>
        <fullName evidence="1">Uncharacterized protein</fullName>
    </submittedName>
</protein>
<evidence type="ECO:0000313" key="2">
    <source>
        <dbReference type="Proteomes" id="UP000002440"/>
    </source>
</evidence>
<proteinExistence type="predicted"/>
<sequence length="255" mass="27542">MLTGWRPGVTIHIQPQHIAWIRRHGMFKPGDIARGKVSVEHHAKDMQPLLAALPQVLREAGVAGARVKLVLSSAFVRYALVPNPDGAANSEELALLCRHAFQRVHGDAVAGWNIRLSLAALGGNGLASAMDEDLLEGLAQHVQAEKGRLASVQPGLAYAFNHLAQSRPDGVFVLREPGRLCLLAWQNRSWAAVQLLPVPAEWPPVLEAALRRLRLQLALPDNVQVQVCELPRGEVLPRLATWHPPAGGSVAGGMA</sequence>
<reference evidence="1 2" key="1">
    <citation type="submission" date="2006-03" db="EMBL/GenBank/DDBJ databases">
        <title>Complete sequence of Methylobacillus flagellatus KT.</title>
        <authorList>
            <consortium name="US DOE Joint Genome Institute"/>
            <person name="Copeland A."/>
            <person name="Lucas S."/>
            <person name="Lapidus A."/>
            <person name="Barry K."/>
            <person name="Detter J.C."/>
            <person name="Glavina del Rio T."/>
            <person name="Hammon N."/>
            <person name="Israni S."/>
            <person name="Dalin E."/>
            <person name="Tice H."/>
            <person name="Pitluck S."/>
            <person name="Brettin T."/>
            <person name="Bruce D."/>
            <person name="Han C."/>
            <person name="Tapia R."/>
            <person name="Saunders E."/>
            <person name="Gilna P."/>
            <person name="Schmutz J."/>
            <person name="Larimer F."/>
            <person name="Land M."/>
            <person name="Kyrpides N."/>
            <person name="Anderson I."/>
            <person name="Richardson P."/>
        </authorList>
    </citation>
    <scope>NUCLEOTIDE SEQUENCE [LARGE SCALE GENOMIC DNA]</scope>
    <source>
        <strain evidence="2">KT / ATCC 51484 / DSM 6875</strain>
    </source>
</reference>
<evidence type="ECO:0000313" key="1">
    <source>
        <dbReference type="EMBL" id="ABE50683.1"/>
    </source>
</evidence>